<evidence type="ECO:0000256" key="1">
    <source>
        <dbReference type="ARBA" id="ARBA00022679"/>
    </source>
</evidence>
<evidence type="ECO:0000256" key="6">
    <source>
        <dbReference type="ARBA" id="ARBA00022918"/>
    </source>
</evidence>
<evidence type="ECO:0000259" key="8">
    <source>
        <dbReference type="Pfam" id="PF17917"/>
    </source>
</evidence>
<sequence length="201" mass="23208">MKRSEQAGQVNDLNYYKYHWHKTTVDELKEINIGTVKDLCPVFLSSLLTPNEKGAYTEVLPEYMEVLAWNYKEVLGLDPKVVVHHLAVRHGIRSVKMTLILYIAAEEHIVGALLVVKNDQCKENALYYLSRMVTPTQKNIMLVLFLCLALIFAIQNLKHYFQATIVRLVSKANLFKMVTPTQKNILKEIFYLTLLRVLNDI</sequence>
<dbReference type="EMBL" id="JAVXUO010001371">
    <property type="protein sequence ID" value="KAK2982971.1"/>
    <property type="molecule type" value="Genomic_DNA"/>
</dbReference>
<keyword evidence="1" id="KW-0808">Transferase</keyword>
<keyword evidence="3" id="KW-0540">Nuclease</keyword>
<keyword evidence="7" id="KW-1133">Transmembrane helix</keyword>
<comment type="caution">
    <text evidence="9">The sequence shown here is derived from an EMBL/GenBank/DDBJ whole genome shotgun (WGS) entry which is preliminary data.</text>
</comment>
<dbReference type="InterPro" id="IPR043502">
    <property type="entry name" value="DNA/RNA_pol_sf"/>
</dbReference>
<dbReference type="AlphaFoldDB" id="A0AA88RHW8"/>
<dbReference type="GO" id="GO:0003964">
    <property type="term" value="F:RNA-directed DNA polymerase activity"/>
    <property type="evidence" value="ECO:0007669"/>
    <property type="project" value="UniProtKB-KW"/>
</dbReference>
<proteinExistence type="predicted"/>
<keyword evidence="2" id="KW-0548">Nucleotidyltransferase</keyword>
<dbReference type="GO" id="GO:0004519">
    <property type="term" value="F:endonuclease activity"/>
    <property type="evidence" value="ECO:0007669"/>
    <property type="project" value="UniProtKB-KW"/>
</dbReference>
<feature type="domain" description="Reverse transcriptase RNase H-like" evidence="8">
    <location>
        <begin position="98"/>
        <end position="184"/>
    </location>
</feature>
<evidence type="ECO:0000256" key="5">
    <source>
        <dbReference type="ARBA" id="ARBA00022801"/>
    </source>
</evidence>
<dbReference type="Proteomes" id="UP001187471">
    <property type="component" value="Unassembled WGS sequence"/>
</dbReference>
<evidence type="ECO:0000256" key="2">
    <source>
        <dbReference type="ARBA" id="ARBA00022695"/>
    </source>
</evidence>
<reference evidence="9" key="1">
    <citation type="submission" date="2022-12" db="EMBL/GenBank/DDBJ databases">
        <title>Draft genome assemblies for two species of Escallonia (Escalloniales).</title>
        <authorList>
            <person name="Chanderbali A."/>
            <person name="Dervinis C."/>
            <person name="Anghel I."/>
            <person name="Soltis D."/>
            <person name="Soltis P."/>
            <person name="Zapata F."/>
        </authorList>
    </citation>
    <scope>NUCLEOTIDE SEQUENCE</scope>
    <source>
        <strain evidence="9">UCBG92.1500</strain>
        <tissue evidence="9">Leaf</tissue>
    </source>
</reference>
<keyword evidence="7" id="KW-0812">Transmembrane</keyword>
<evidence type="ECO:0000313" key="9">
    <source>
        <dbReference type="EMBL" id="KAK2982971.1"/>
    </source>
</evidence>
<keyword evidence="7" id="KW-0472">Membrane</keyword>
<dbReference type="SUPFAM" id="SSF56672">
    <property type="entry name" value="DNA/RNA polymerases"/>
    <property type="match status" value="1"/>
</dbReference>
<accession>A0AA88RHW8</accession>
<dbReference type="InterPro" id="IPR041373">
    <property type="entry name" value="RT_RNaseH"/>
</dbReference>
<feature type="transmembrane region" description="Helical" evidence="7">
    <location>
        <begin position="136"/>
        <end position="154"/>
    </location>
</feature>
<evidence type="ECO:0000313" key="10">
    <source>
        <dbReference type="Proteomes" id="UP001187471"/>
    </source>
</evidence>
<evidence type="ECO:0000256" key="3">
    <source>
        <dbReference type="ARBA" id="ARBA00022722"/>
    </source>
</evidence>
<keyword evidence="10" id="KW-1185">Reference proteome</keyword>
<organism evidence="9 10">
    <name type="scientific">Escallonia rubra</name>
    <dbReference type="NCBI Taxonomy" id="112253"/>
    <lineage>
        <taxon>Eukaryota</taxon>
        <taxon>Viridiplantae</taxon>
        <taxon>Streptophyta</taxon>
        <taxon>Embryophyta</taxon>
        <taxon>Tracheophyta</taxon>
        <taxon>Spermatophyta</taxon>
        <taxon>Magnoliopsida</taxon>
        <taxon>eudicotyledons</taxon>
        <taxon>Gunneridae</taxon>
        <taxon>Pentapetalae</taxon>
        <taxon>asterids</taxon>
        <taxon>campanulids</taxon>
        <taxon>Escalloniales</taxon>
        <taxon>Escalloniaceae</taxon>
        <taxon>Escallonia</taxon>
    </lineage>
</organism>
<keyword evidence="6" id="KW-0695">RNA-directed DNA polymerase</keyword>
<name>A0AA88RHW8_9ASTE</name>
<dbReference type="GO" id="GO:0016787">
    <property type="term" value="F:hydrolase activity"/>
    <property type="evidence" value="ECO:0007669"/>
    <property type="project" value="UniProtKB-KW"/>
</dbReference>
<evidence type="ECO:0000256" key="4">
    <source>
        <dbReference type="ARBA" id="ARBA00022759"/>
    </source>
</evidence>
<protein>
    <recommendedName>
        <fullName evidence="8">Reverse transcriptase RNase H-like domain-containing protein</fullName>
    </recommendedName>
</protein>
<dbReference type="Pfam" id="PF17917">
    <property type="entry name" value="RT_RNaseH"/>
    <property type="match status" value="1"/>
</dbReference>
<keyword evidence="5" id="KW-0378">Hydrolase</keyword>
<evidence type="ECO:0000256" key="7">
    <source>
        <dbReference type="SAM" id="Phobius"/>
    </source>
</evidence>
<gene>
    <name evidence="9" type="ORF">RJ640_019249</name>
</gene>
<keyword evidence="4" id="KW-0255">Endonuclease</keyword>